<dbReference type="SUPFAM" id="SSF52980">
    <property type="entry name" value="Restriction endonuclease-like"/>
    <property type="match status" value="1"/>
</dbReference>
<dbReference type="GO" id="GO:0004519">
    <property type="term" value="F:endonuclease activity"/>
    <property type="evidence" value="ECO:0007669"/>
    <property type="project" value="InterPro"/>
</dbReference>
<dbReference type="InterPro" id="IPR007560">
    <property type="entry name" value="Restrct_endonuc_IV_Mrr"/>
</dbReference>
<evidence type="ECO:0000259" key="1">
    <source>
        <dbReference type="Pfam" id="PF04471"/>
    </source>
</evidence>
<feature type="domain" description="Novel STAND NTPase 1" evidence="2">
    <location>
        <begin position="263"/>
        <end position="500"/>
    </location>
</feature>
<dbReference type="AlphaFoldDB" id="A0A6S6ZL82"/>
<dbReference type="RefSeq" id="WP_175192238.1">
    <property type="nucleotide sequence ID" value="NZ_CADIJO010000004.1"/>
</dbReference>
<accession>A0A6S6ZL82</accession>
<dbReference type="Pfam" id="PF04471">
    <property type="entry name" value="Mrr_cat"/>
    <property type="match status" value="1"/>
</dbReference>
<dbReference type="InterPro" id="IPR011335">
    <property type="entry name" value="Restrct_endonuc-II-like"/>
</dbReference>
<evidence type="ECO:0000259" key="2">
    <source>
        <dbReference type="Pfam" id="PF20703"/>
    </source>
</evidence>
<evidence type="ECO:0000313" key="3">
    <source>
        <dbReference type="EMBL" id="CAB3683656.1"/>
    </source>
</evidence>
<dbReference type="SUPFAM" id="SSF52540">
    <property type="entry name" value="P-loop containing nucleoside triphosphate hydrolases"/>
    <property type="match status" value="1"/>
</dbReference>
<protein>
    <submittedName>
        <fullName evidence="3">Uncharacterized protein</fullName>
    </submittedName>
</protein>
<name>A0A6S6ZL82_9BURK</name>
<dbReference type="GO" id="GO:0003677">
    <property type="term" value="F:DNA binding"/>
    <property type="evidence" value="ECO:0007669"/>
    <property type="project" value="InterPro"/>
</dbReference>
<dbReference type="InterPro" id="IPR049052">
    <property type="entry name" value="nSTAND1"/>
</dbReference>
<dbReference type="GO" id="GO:0009307">
    <property type="term" value="P:DNA restriction-modification system"/>
    <property type="evidence" value="ECO:0007669"/>
    <property type="project" value="InterPro"/>
</dbReference>
<dbReference type="Pfam" id="PF20703">
    <property type="entry name" value="nSTAND1"/>
    <property type="match status" value="1"/>
</dbReference>
<dbReference type="EMBL" id="CADIJO010000004">
    <property type="protein sequence ID" value="CAB3683656.1"/>
    <property type="molecule type" value="Genomic_DNA"/>
</dbReference>
<feature type="domain" description="Restriction endonuclease type IV Mrr" evidence="1">
    <location>
        <begin position="31"/>
        <end position="133"/>
    </location>
</feature>
<evidence type="ECO:0000313" key="4">
    <source>
        <dbReference type="Proteomes" id="UP000494111"/>
    </source>
</evidence>
<reference evidence="3 4" key="1">
    <citation type="submission" date="2020-04" db="EMBL/GenBank/DDBJ databases">
        <authorList>
            <person name="De Canck E."/>
        </authorList>
    </citation>
    <scope>NUCLEOTIDE SEQUENCE [LARGE SCALE GENOMIC DNA]</scope>
    <source>
        <strain evidence="3 4">LMG 3458</strain>
    </source>
</reference>
<proteinExistence type="predicted"/>
<organism evidence="3 4">
    <name type="scientific">Achromobacter deleyi</name>
    <dbReference type="NCBI Taxonomy" id="1353891"/>
    <lineage>
        <taxon>Bacteria</taxon>
        <taxon>Pseudomonadati</taxon>
        <taxon>Pseudomonadota</taxon>
        <taxon>Betaproteobacteria</taxon>
        <taxon>Burkholderiales</taxon>
        <taxon>Alcaligenaceae</taxon>
        <taxon>Achromobacter</taxon>
    </lineage>
</organism>
<dbReference type="InterPro" id="IPR027417">
    <property type="entry name" value="P-loop_NTPase"/>
</dbReference>
<dbReference type="Proteomes" id="UP000494111">
    <property type="component" value="Unassembled WGS sequence"/>
</dbReference>
<dbReference type="Gene3D" id="3.40.50.300">
    <property type="entry name" value="P-loop containing nucleotide triphosphate hydrolases"/>
    <property type="match status" value="1"/>
</dbReference>
<gene>
    <name evidence="3" type="ORF">LMG3458_01755</name>
</gene>
<sequence>MTESVPILDIAAPQLVIVAEGETSGAQSNARGHLFEQFIARLFQSLGCESPSASSLNVKQNGYELDVAMRIALTGEPAIAECKAYSSPLPSHALSAFYGKLHTERLDSPETRGWFVAIPGLTSDGHTLARRLEKGDTKFRLLTATNIYALVQERGWVEPIQEDESTTLSDHAILISVHGVAALAKQIDRSTRLPIRVLVSRSSEAVSQPELRLLAMSDYAAGLDVYDIHVPRTEDVHATPSEAITLVTVFGSREDFEYQFPASPAYFVGRESLLAQVRRASDENRDRGSSIVLNAQSGWGKSSLALRIAHEIERGGGSSIVFDSRTASSVPFVASALRRALEEAKNSKLLQLPADASFASLQSAVRTLQSCQWMRRAQLLIFFDQFENVFRDQRLTQEFRDLVLAVREVTSPVMLGFCWKTDLVGMTENYPYRLRDEIRSVSLVLNVEPFGPKDVNTLLGRLAKAAGHDLSADLKQRLREYSQGLPWLLKKLASHILKELQSGTSEEALLADSLNIESLFQQDLATLEAREQEALRTIAREAPVLVSDIVERVHPGVIQSLVDQRLVVRVGERIDVYWDTFREFLITGKLAVEDTYILRLRAASTSKLLQLIVRQGGEATVQEATASLSTTQHVIFNSSRELRLLGILSPRSGVLMLSEQFRGREPREAEIRERVARSLRRHAVFGKVQQLISTSAKDETSIDALAAEMPALFPAVAATPKTWRLYAFAFGTWLDYSGLLRLRGQMLSSADTGSKVALLASIESHRRGKTFPHSRPDASLAYLRSLRASQPTELTKSVHQKVLTDLFVLGVLDVNGLLVDDQHELIDKLASEPPDAAAIRQVLMRVPGGAEALAQLTANPAARPELIGTTLRDAFGLPWASSTTKMAGNKFRAWARSAGVSVMNLPRRPVGAP</sequence>